<keyword evidence="3" id="KW-0560">Oxidoreductase</keyword>
<keyword evidence="2" id="KW-0846">Cobalamin</keyword>
<dbReference type="SUPFAM" id="SSF51998">
    <property type="entry name" value="PFL-like glycyl radical enzymes"/>
    <property type="match status" value="1"/>
</dbReference>
<evidence type="ECO:0000259" key="6">
    <source>
        <dbReference type="Pfam" id="PF00317"/>
    </source>
</evidence>
<proteinExistence type="predicted"/>
<keyword evidence="5" id="KW-0170">Cobalt</keyword>
<accession>A0ABW1ZN60</accession>
<name>A0ABW1ZN60_9DEIO</name>
<evidence type="ECO:0000256" key="4">
    <source>
        <dbReference type="ARBA" id="ARBA00023116"/>
    </source>
</evidence>
<protein>
    <submittedName>
        <fullName evidence="7">Ribonucleotide reductase N-terminal alpha domain-containing protein</fullName>
    </submittedName>
</protein>
<comment type="cofactor">
    <cofactor evidence="1">
        <name>adenosylcob(III)alamin</name>
        <dbReference type="ChEBI" id="CHEBI:18408"/>
    </cofactor>
</comment>
<dbReference type="EMBL" id="JBHSWB010000001">
    <property type="protein sequence ID" value="MFC6661850.1"/>
    <property type="molecule type" value="Genomic_DNA"/>
</dbReference>
<dbReference type="PANTHER" id="PTHR43371:SF1">
    <property type="entry name" value="RIBONUCLEOSIDE-DIPHOSPHATE REDUCTASE"/>
    <property type="match status" value="1"/>
</dbReference>
<reference evidence="8" key="1">
    <citation type="journal article" date="2019" name="Int. J. Syst. Evol. Microbiol.">
        <title>The Global Catalogue of Microorganisms (GCM) 10K type strain sequencing project: providing services to taxonomists for standard genome sequencing and annotation.</title>
        <authorList>
            <consortium name="The Broad Institute Genomics Platform"/>
            <consortium name="The Broad Institute Genome Sequencing Center for Infectious Disease"/>
            <person name="Wu L."/>
            <person name="Ma J."/>
        </authorList>
    </citation>
    <scope>NUCLEOTIDE SEQUENCE [LARGE SCALE GENOMIC DNA]</scope>
    <source>
        <strain evidence="8">CCUG 63830</strain>
    </source>
</reference>
<feature type="domain" description="Ribonucleotide reductase large subunit N-terminal" evidence="6">
    <location>
        <begin position="11"/>
        <end position="83"/>
    </location>
</feature>
<dbReference type="PANTHER" id="PTHR43371">
    <property type="entry name" value="VITAMIN B12-DEPENDENT RIBONUCLEOTIDE REDUCTASE"/>
    <property type="match status" value="1"/>
</dbReference>
<evidence type="ECO:0000256" key="2">
    <source>
        <dbReference type="ARBA" id="ARBA00022628"/>
    </source>
</evidence>
<evidence type="ECO:0000256" key="5">
    <source>
        <dbReference type="ARBA" id="ARBA00023285"/>
    </source>
</evidence>
<comment type="caution">
    <text evidence="7">The sequence shown here is derived from an EMBL/GenBank/DDBJ whole genome shotgun (WGS) entry which is preliminary data.</text>
</comment>
<dbReference type="Gene3D" id="3.20.70.20">
    <property type="match status" value="1"/>
</dbReference>
<dbReference type="Pfam" id="PF00317">
    <property type="entry name" value="Ribonuc_red_lgN"/>
    <property type="match status" value="1"/>
</dbReference>
<organism evidence="7 8">
    <name type="scientific">Deinococcus multiflagellatus</name>
    <dbReference type="NCBI Taxonomy" id="1656887"/>
    <lineage>
        <taxon>Bacteria</taxon>
        <taxon>Thermotogati</taxon>
        <taxon>Deinococcota</taxon>
        <taxon>Deinococci</taxon>
        <taxon>Deinococcales</taxon>
        <taxon>Deinococcaceae</taxon>
        <taxon>Deinococcus</taxon>
    </lineage>
</organism>
<evidence type="ECO:0000313" key="8">
    <source>
        <dbReference type="Proteomes" id="UP001596317"/>
    </source>
</evidence>
<dbReference type="InterPro" id="IPR013509">
    <property type="entry name" value="RNR_lsu_N"/>
</dbReference>
<dbReference type="Proteomes" id="UP001596317">
    <property type="component" value="Unassembled WGS sequence"/>
</dbReference>
<keyword evidence="4" id="KW-0215">Deoxyribonucleotide synthesis</keyword>
<evidence type="ECO:0000313" key="7">
    <source>
        <dbReference type="EMBL" id="MFC6661850.1"/>
    </source>
</evidence>
<sequence>MTTPAAPALTNFDENAHHIAKRQYLQPGDGDLGGMFHRIASWVAGAEAPDARAHWAQKYFDLMAEKKFCPGGRVLAGAGTSHGNVLNCFVQGATEHAPSSFEGVMEVAKKLALVTKVGGGNGVNLDVYTPAPQAAAPTPACAAGLT</sequence>
<keyword evidence="8" id="KW-1185">Reference proteome</keyword>
<dbReference type="InterPro" id="IPR050862">
    <property type="entry name" value="RdRp_reductase_class-2"/>
</dbReference>
<evidence type="ECO:0000256" key="3">
    <source>
        <dbReference type="ARBA" id="ARBA00023002"/>
    </source>
</evidence>
<dbReference type="RefSeq" id="WP_380057566.1">
    <property type="nucleotide sequence ID" value="NZ_JBHSWB010000001.1"/>
</dbReference>
<gene>
    <name evidence="7" type="ORF">ACFP90_17080</name>
</gene>
<evidence type="ECO:0000256" key="1">
    <source>
        <dbReference type="ARBA" id="ARBA00001922"/>
    </source>
</evidence>